<keyword evidence="1" id="KW-0812">Transmembrane</keyword>
<feature type="transmembrane region" description="Helical" evidence="1">
    <location>
        <begin position="374"/>
        <end position="391"/>
    </location>
</feature>
<dbReference type="Proteomes" id="UP000054870">
    <property type="component" value="Unassembled WGS sequence"/>
</dbReference>
<keyword evidence="1" id="KW-0472">Membrane</keyword>
<gene>
    <name evidence="2" type="ORF">AWB75_01122</name>
</gene>
<sequence>MATHSATARPRIVKFIFWATVVVALLYSSYRYPFQINASGTSPTYTDTPPLLQAGKYLILVMACVVMALVAGGFYVSRRKLGFVALYLAISVYPLIHFMFDKDPKHLTFSIIAMVALFISVSVRRVDLKSVDAFMTFTLYASLIVDVIQVVLFFSVGRLPALAYSDSLSVRFGSFLDDPNGFGALLFLLLGYAYCSPRTMVNRLCLLGVILSIIFTQSLTAIGFLVLLFIVWGLVNYFKTSLIIVAMACLPLIFPFLFEGSRLGTRGLDAVLTSKQASSDDHFSSFTVDNLADPSVWVLGGDGYSSSESWWVGSFSNYGLIWTVSLLFMFCAFVWRLYVLSRKASSQRFRRLVWSTLLFSIYVVVASLNLPFPAVFPINFIFMLFLCLFMLEKLQDRVAENSGGARYG</sequence>
<feature type="transmembrane region" description="Helical" evidence="1">
    <location>
        <begin position="207"/>
        <end position="235"/>
    </location>
</feature>
<evidence type="ECO:0000256" key="1">
    <source>
        <dbReference type="SAM" id="Phobius"/>
    </source>
</evidence>
<proteinExistence type="predicted"/>
<protein>
    <recommendedName>
        <fullName evidence="4">O-antigen polymerase</fullName>
    </recommendedName>
</protein>
<dbReference type="EMBL" id="FCOF02000004">
    <property type="protein sequence ID" value="SAK48318.1"/>
    <property type="molecule type" value="Genomic_DNA"/>
</dbReference>
<feature type="transmembrane region" description="Helical" evidence="1">
    <location>
        <begin position="83"/>
        <end position="100"/>
    </location>
</feature>
<feature type="transmembrane region" description="Helical" evidence="1">
    <location>
        <begin position="12"/>
        <end position="30"/>
    </location>
</feature>
<feature type="transmembrane region" description="Helical" evidence="1">
    <location>
        <begin position="138"/>
        <end position="159"/>
    </location>
</feature>
<feature type="transmembrane region" description="Helical" evidence="1">
    <location>
        <begin position="241"/>
        <end position="258"/>
    </location>
</feature>
<reference evidence="2" key="1">
    <citation type="submission" date="2016-01" db="EMBL/GenBank/DDBJ databases">
        <authorList>
            <person name="Peeters C."/>
        </authorList>
    </citation>
    <scope>NUCLEOTIDE SEQUENCE [LARGE SCALE GENOMIC DNA]</scope>
    <source>
        <strain evidence="2">LMG 29318</strain>
    </source>
</reference>
<organism evidence="2 3">
    <name type="scientific">Caballeronia catudaia</name>
    <dbReference type="NCBI Taxonomy" id="1777136"/>
    <lineage>
        <taxon>Bacteria</taxon>
        <taxon>Pseudomonadati</taxon>
        <taxon>Pseudomonadota</taxon>
        <taxon>Betaproteobacteria</taxon>
        <taxon>Burkholderiales</taxon>
        <taxon>Burkholderiaceae</taxon>
        <taxon>Caballeronia</taxon>
    </lineage>
</organism>
<name>A0A157ZS23_9BURK</name>
<keyword evidence="3" id="KW-1185">Reference proteome</keyword>
<feature type="transmembrane region" description="Helical" evidence="1">
    <location>
        <begin position="57"/>
        <end position="76"/>
    </location>
</feature>
<evidence type="ECO:0000313" key="3">
    <source>
        <dbReference type="Proteomes" id="UP000054870"/>
    </source>
</evidence>
<evidence type="ECO:0000313" key="2">
    <source>
        <dbReference type="EMBL" id="SAK48318.1"/>
    </source>
</evidence>
<comment type="caution">
    <text evidence="2">The sequence shown here is derived from an EMBL/GenBank/DDBJ whole genome shotgun (WGS) entry which is preliminary data.</text>
</comment>
<feature type="transmembrane region" description="Helical" evidence="1">
    <location>
        <begin position="106"/>
        <end position="126"/>
    </location>
</feature>
<accession>A0A157ZS23</accession>
<dbReference type="RefSeq" id="WP_061123108.1">
    <property type="nucleotide sequence ID" value="NZ_FCOF02000004.1"/>
</dbReference>
<evidence type="ECO:0008006" key="4">
    <source>
        <dbReference type="Google" id="ProtNLM"/>
    </source>
</evidence>
<feature type="transmembrane region" description="Helical" evidence="1">
    <location>
        <begin position="351"/>
        <end position="368"/>
    </location>
</feature>
<feature type="transmembrane region" description="Helical" evidence="1">
    <location>
        <begin position="320"/>
        <end position="339"/>
    </location>
</feature>
<dbReference type="AlphaFoldDB" id="A0A157ZS23"/>
<dbReference type="OrthoDB" id="9125168at2"/>
<keyword evidence="1" id="KW-1133">Transmembrane helix</keyword>